<evidence type="ECO:0000256" key="1">
    <source>
        <dbReference type="SAM" id="Phobius"/>
    </source>
</evidence>
<dbReference type="AlphaFoldDB" id="A0A2P2M1R3"/>
<feature type="transmembrane region" description="Helical" evidence="1">
    <location>
        <begin position="54"/>
        <end position="81"/>
    </location>
</feature>
<evidence type="ECO:0000313" key="2">
    <source>
        <dbReference type="EMBL" id="MBX24141.1"/>
    </source>
</evidence>
<keyword evidence="1" id="KW-0812">Transmembrane</keyword>
<reference evidence="2" key="1">
    <citation type="submission" date="2018-02" db="EMBL/GenBank/DDBJ databases">
        <title>Rhizophora mucronata_Transcriptome.</title>
        <authorList>
            <person name="Meera S.P."/>
            <person name="Sreeshan A."/>
            <person name="Augustine A."/>
        </authorList>
    </citation>
    <scope>NUCLEOTIDE SEQUENCE</scope>
    <source>
        <tissue evidence="2">Leaf</tissue>
    </source>
</reference>
<keyword evidence="1" id="KW-0472">Membrane</keyword>
<proteinExistence type="predicted"/>
<sequence>MPAKPRFYIGFRWVKLYPPFQVGIPSLLFLLRLVIVFGCSLGEIGMESERIGSGYMYVVLFCGLFENSNCFALSCIEGLFFENLIK</sequence>
<name>A0A2P2M1R3_RHIMU</name>
<dbReference type="EMBL" id="GGEC01043657">
    <property type="protein sequence ID" value="MBX24141.1"/>
    <property type="molecule type" value="Transcribed_RNA"/>
</dbReference>
<feature type="transmembrane region" description="Helical" evidence="1">
    <location>
        <begin position="20"/>
        <end position="42"/>
    </location>
</feature>
<protein>
    <submittedName>
        <fullName evidence="2">ADP-ribosylation factor 1</fullName>
    </submittedName>
</protein>
<organism evidence="2">
    <name type="scientific">Rhizophora mucronata</name>
    <name type="common">Asiatic mangrove</name>
    <dbReference type="NCBI Taxonomy" id="61149"/>
    <lineage>
        <taxon>Eukaryota</taxon>
        <taxon>Viridiplantae</taxon>
        <taxon>Streptophyta</taxon>
        <taxon>Embryophyta</taxon>
        <taxon>Tracheophyta</taxon>
        <taxon>Spermatophyta</taxon>
        <taxon>Magnoliopsida</taxon>
        <taxon>eudicotyledons</taxon>
        <taxon>Gunneridae</taxon>
        <taxon>Pentapetalae</taxon>
        <taxon>rosids</taxon>
        <taxon>fabids</taxon>
        <taxon>Malpighiales</taxon>
        <taxon>Rhizophoraceae</taxon>
        <taxon>Rhizophora</taxon>
    </lineage>
</organism>
<accession>A0A2P2M1R3</accession>
<keyword evidence="1" id="KW-1133">Transmembrane helix</keyword>